<protein>
    <submittedName>
        <fullName evidence="2">Uncharacterized protein</fullName>
    </submittedName>
</protein>
<dbReference type="RefSeq" id="WP_158360009.1">
    <property type="nucleotide sequence ID" value="NZ_JAOQJF010000039.1"/>
</dbReference>
<comment type="caution">
    <text evidence="2">The sequence shown here is derived from an EMBL/GenBank/DDBJ whole genome shotgun (WGS) entry which is preliminary data.</text>
</comment>
<feature type="chain" id="PRO_5046388944" evidence="1">
    <location>
        <begin position="28"/>
        <end position="141"/>
    </location>
</feature>
<evidence type="ECO:0000256" key="1">
    <source>
        <dbReference type="SAM" id="SignalP"/>
    </source>
</evidence>
<keyword evidence="1" id="KW-0732">Signal</keyword>
<evidence type="ECO:0000313" key="3">
    <source>
        <dbReference type="Proteomes" id="UP001652395"/>
    </source>
</evidence>
<name>A0ABT2V3S4_9FIRM</name>
<dbReference type="EMBL" id="JAOQJF010000039">
    <property type="protein sequence ID" value="MCU6801111.1"/>
    <property type="molecule type" value="Genomic_DNA"/>
</dbReference>
<evidence type="ECO:0000313" key="2">
    <source>
        <dbReference type="EMBL" id="MCU6801111.1"/>
    </source>
</evidence>
<sequence>MKLKKIYSLSLATVLLATPACTITTLAQENTVSHNLTTVASPRFAYIQEASIKIDPSSTGINYSVLVSGIREVTSISGKMTIYKGSSQIYSKNLSTNTNTLRKSGSISTKGAGSYTIKFSGTVYTKTGSEPITLEMEDSYN</sequence>
<keyword evidence="3" id="KW-1185">Reference proteome</keyword>
<reference evidence="2 3" key="1">
    <citation type="journal article" date="2021" name="ISME Commun">
        <title>Automated analysis of genomic sequences facilitates high-throughput and comprehensive description of bacteria.</title>
        <authorList>
            <person name="Hitch T.C.A."/>
        </authorList>
    </citation>
    <scope>NUCLEOTIDE SEQUENCE [LARGE SCALE GENOMIC DNA]</scope>
    <source>
        <strain evidence="3">f_CCE</strain>
    </source>
</reference>
<dbReference type="Proteomes" id="UP001652395">
    <property type="component" value="Unassembled WGS sequence"/>
</dbReference>
<organism evidence="2 3">
    <name type="scientific">Alitiscatomonas aceti</name>
    <dbReference type="NCBI Taxonomy" id="2981724"/>
    <lineage>
        <taxon>Bacteria</taxon>
        <taxon>Bacillati</taxon>
        <taxon>Bacillota</taxon>
        <taxon>Clostridia</taxon>
        <taxon>Lachnospirales</taxon>
        <taxon>Lachnospiraceae</taxon>
        <taxon>Alitiscatomonas</taxon>
    </lineage>
</organism>
<feature type="signal peptide" evidence="1">
    <location>
        <begin position="1"/>
        <end position="27"/>
    </location>
</feature>
<accession>A0ABT2V3S4</accession>
<proteinExistence type="predicted"/>
<gene>
    <name evidence="2" type="ORF">OCV69_14435</name>
</gene>